<proteinExistence type="predicted"/>
<sequence>MWSAYLLIIATLAIHLEAGEAADMRYRDASTCVDPASFMSCRHRARVSRIDCVSKRCCGAEDPCTKALLMCRGAGHN</sequence>
<protein>
    <submittedName>
        <fullName evidence="2">Uncharacterized protein</fullName>
    </submittedName>
</protein>
<accession>A0A5N6X427</accession>
<feature type="chain" id="PRO_5024847045" evidence="1">
    <location>
        <begin position="22"/>
        <end position="77"/>
    </location>
</feature>
<organism evidence="2 3">
    <name type="scientific">Aspergillus sergii</name>
    <dbReference type="NCBI Taxonomy" id="1034303"/>
    <lineage>
        <taxon>Eukaryota</taxon>
        <taxon>Fungi</taxon>
        <taxon>Dikarya</taxon>
        <taxon>Ascomycota</taxon>
        <taxon>Pezizomycotina</taxon>
        <taxon>Eurotiomycetes</taxon>
        <taxon>Eurotiomycetidae</taxon>
        <taxon>Eurotiales</taxon>
        <taxon>Aspergillaceae</taxon>
        <taxon>Aspergillus</taxon>
        <taxon>Aspergillus subgen. Circumdati</taxon>
    </lineage>
</organism>
<keyword evidence="1" id="KW-0732">Signal</keyword>
<dbReference type="AlphaFoldDB" id="A0A5N6X427"/>
<keyword evidence="3" id="KW-1185">Reference proteome</keyword>
<name>A0A5N6X427_9EURO</name>
<reference evidence="3" key="1">
    <citation type="submission" date="2019-04" db="EMBL/GenBank/DDBJ databases">
        <title>Friends and foes A comparative genomics studyof 23 Aspergillus species from section Flavi.</title>
        <authorList>
            <consortium name="DOE Joint Genome Institute"/>
            <person name="Kjaerbolling I."/>
            <person name="Vesth T."/>
            <person name="Frisvad J.C."/>
            <person name="Nybo J.L."/>
            <person name="Theobald S."/>
            <person name="Kildgaard S."/>
            <person name="Isbrandt T."/>
            <person name="Kuo A."/>
            <person name="Sato A."/>
            <person name="Lyhne E.K."/>
            <person name="Kogle M.E."/>
            <person name="Wiebenga A."/>
            <person name="Kun R.S."/>
            <person name="Lubbers R.J."/>
            <person name="Makela M.R."/>
            <person name="Barry K."/>
            <person name="Chovatia M."/>
            <person name="Clum A."/>
            <person name="Daum C."/>
            <person name="Haridas S."/>
            <person name="He G."/>
            <person name="LaButti K."/>
            <person name="Lipzen A."/>
            <person name="Mondo S."/>
            <person name="Riley R."/>
            <person name="Salamov A."/>
            <person name="Simmons B.A."/>
            <person name="Magnuson J.K."/>
            <person name="Henrissat B."/>
            <person name="Mortensen U.H."/>
            <person name="Larsen T.O."/>
            <person name="Devries R.P."/>
            <person name="Grigoriev I.V."/>
            <person name="Machida M."/>
            <person name="Baker S.E."/>
            <person name="Andersen M.R."/>
        </authorList>
    </citation>
    <scope>NUCLEOTIDE SEQUENCE [LARGE SCALE GENOMIC DNA]</scope>
    <source>
        <strain evidence="3">CBS 130017</strain>
    </source>
</reference>
<evidence type="ECO:0000256" key="1">
    <source>
        <dbReference type="SAM" id="SignalP"/>
    </source>
</evidence>
<dbReference type="Proteomes" id="UP000325945">
    <property type="component" value="Unassembled WGS sequence"/>
</dbReference>
<dbReference type="EMBL" id="ML741788">
    <property type="protein sequence ID" value="KAE8327954.1"/>
    <property type="molecule type" value="Genomic_DNA"/>
</dbReference>
<evidence type="ECO:0000313" key="3">
    <source>
        <dbReference type="Proteomes" id="UP000325945"/>
    </source>
</evidence>
<gene>
    <name evidence="2" type="ORF">BDV39DRAFT_204358</name>
</gene>
<feature type="signal peptide" evidence="1">
    <location>
        <begin position="1"/>
        <end position="21"/>
    </location>
</feature>
<evidence type="ECO:0000313" key="2">
    <source>
        <dbReference type="EMBL" id="KAE8327954.1"/>
    </source>
</evidence>